<proteinExistence type="predicted"/>
<dbReference type="Proteomes" id="UP000471640">
    <property type="component" value="Unassembled WGS sequence"/>
</dbReference>
<organism evidence="1 2">
    <name type="scientific">Thiorhodococcus mannitoliphagus</name>
    <dbReference type="NCBI Taxonomy" id="329406"/>
    <lineage>
        <taxon>Bacteria</taxon>
        <taxon>Pseudomonadati</taxon>
        <taxon>Pseudomonadota</taxon>
        <taxon>Gammaproteobacteria</taxon>
        <taxon>Chromatiales</taxon>
        <taxon>Chromatiaceae</taxon>
        <taxon>Thiorhodococcus</taxon>
    </lineage>
</organism>
<dbReference type="PANTHER" id="PTHR43628">
    <property type="entry name" value="ACTIVATOR OF C KINASE PROTEIN 1-RELATED"/>
    <property type="match status" value="1"/>
</dbReference>
<keyword evidence="2" id="KW-1185">Reference proteome</keyword>
<protein>
    <submittedName>
        <fullName evidence="1">Sel1 repeat family protein</fullName>
    </submittedName>
</protein>
<dbReference type="EMBL" id="JAAIJR010000156">
    <property type="protein sequence ID" value="NEX23098.1"/>
    <property type="molecule type" value="Genomic_DNA"/>
</dbReference>
<dbReference type="Gene3D" id="1.25.40.10">
    <property type="entry name" value="Tetratricopeptide repeat domain"/>
    <property type="match status" value="1"/>
</dbReference>
<gene>
    <name evidence="1" type="ORF">G3480_22830</name>
</gene>
<dbReference type="SUPFAM" id="SSF81901">
    <property type="entry name" value="HCP-like"/>
    <property type="match status" value="1"/>
</dbReference>
<sequence>MATVLTWRENKMPSICLNTAISITGLSRRTLWRRIGEGGVATLGTHGPGEETRLSLDDVLPLSSLPLKQEDRSLILAADDGDAESQCCLALVFFTAHQPAEAVRWLTRAAKQLYPDAMCYLGRCYLSGEGIERDDDAGILWLSQAAAKGYPLAQQLMRFLLSPKGQQLLAAHELKALDAALDDVERQVLMKALVDTGQPRGDGEGAV</sequence>
<reference evidence="1 2" key="2">
    <citation type="submission" date="2020-02" db="EMBL/GenBank/DDBJ databases">
        <title>Genome sequences of Thiorhodococcus mannitoliphagus and Thiorhodococcus minor, purple sulfur photosynthetic bacteria in the gammaproteobacterial family, Chromatiaceae.</title>
        <authorList>
            <person name="Aviles F.A."/>
            <person name="Meyer T.E."/>
            <person name="Kyndt J.A."/>
        </authorList>
    </citation>
    <scope>NUCLEOTIDE SEQUENCE [LARGE SCALE GENOMIC DNA]</scope>
    <source>
        <strain evidence="1 2">DSM 18266</strain>
    </source>
</reference>
<accession>A0A6P1DY21</accession>
<dbReference type="Pfam" id="PF08238">
    <property type="entry name" value="Sel1"/>
    <property type="match status" value="2"/>
</dbReference>
<comment type="caution">
    <text evidence="1">The sequence shown here is derived from an EMBL/GenBank/DDBJ whole genome shotgun (WGS) entry which is preliminary data.</text>
</comment>
<dbReference type="InterPro" id="IPR052945">
    <property type="entry name" value="Mitotic_Regulator"/>
</dbReference>
<evidence type="ECO:0000313" key="2">
    <source>
        <dbReference type="Proteomes" id="UP000471640"/>
    </source>
</evidence>
<dbReference type="InterPro" id="IPR006597">
    <property type="entry name" value="Sel1-like"/>
</dbReference>
<reference evidence="2" key="1">
    <citation type="journal article" date="2020" name="Microbiol. Resour. Announc.">
        <title>Draft Genome Sequences of Thiorhodococcus mannitoliphagus and Thiorhodococcus minor, Purple Sulfur Photosynthetic Bacteria in the Gammaproteobacterial Family Chromatiaceae.</title>
        <authorList>
            <person name="Aviles F.A."/>
            <person name="Meyer T.E."/>
            <person name="Kyndt J.A."/>
        </authorList>
    </citation>
    <scope>NUCLEOTIDE SEQUENCE [LARGE SCALE GENOMIC DNA]</scope>
    <source>
        <strain evidence="2">DSM 18266</strain>
    </source>
</reference>
<dbReference type="SMART" id="SM00671">
    <property type="entry name" value="SEL1"/>
    <property type="match status" value="2"/>
</dbReference>
<dbReference type="PANTHER" id="PTHR43628:SF1">
    <property type="entry name" value="CHITIN SYNTHASE REGULATORY FACTOR 2-RELATED"/>
    <property type="match status" value="1"/>
</dbReference>
<dbReference type="AlphaFoldDB" id="A0A6P1DY21"/>
<name>A0A6P1DY21_9GAMM</name>
<dbReference type="InterPro" id="IPR011990">
    <property type="entry name" value="TPR-like_helical_dom_sf"/>
</dbReference>
<evidence type="ECO:0000313" key="1">
    <source>
        <dbReference type="EMBL" id="NEX23098.1"/>
    </source>
</evidence>